<accession>A0AAD2D6A9</accession>
<dbReference type="AlphaFoldDB" id="A0AAD2D6A9"/>
<dbReference type="InterPro" id="IPR002048">
    <property type="entry name" value="EF_hand_dom"/>
</dbReference>
<name>A0AAD2D6A9_EUPCR</name>
<dbReference type="SUPFAM" id="SSF48371">
    <property type="entry name" value="ARM repeat"/>
    <property type="match status" value="1"/>
</dbReference>
<organism evidence="3 4">
    <name type="scientific">Euplotes crassus</name>
    <dbReference type="NCBI Taxonomy" id="5936"/>
    <lineage>
        <taxon>Eukaryota</taxon>
        <taxon>Sar</taxon>
        <taxon>Alveolata</taxon>
        <taxon>Ciliophora</taxon>
        <taxon>Intramacronucleata</taxon>
        <taxon>Spirotrichea</taxon>
        <taxon>Hypotrichia</taxon>
        <taxon>Euplotida</taxon>
        <taxon>Euplotidae</taxon>
        <taxon>Moneuplotes</taxon>
    </lineage>
</organism>
<evidence type="ECO:0000256" key="1">
    <source>
        <dbReference type="SAM" id="MobiDB-lite"/>
    </source>
</evidence>
<comment type="caution">
    <text evidence="3">The sequence shown here is derived from an EMBL/GenBank/DDBJ whole genome shotgun (WGS) entry which is preliminary data.</text>
</comment>
<feature type="compositionally biased region" description="Polar residues" evidence="1">
    <location>
        <begin position="859"/>
        <end position="888"/>
    </location>
</feature>
<evidence type="ECO:0000259" key="2">
    <source>
        <dbReference type="PROSITE" id="PS50222"/>
    </source>
</evidence>
<sequence length="888" mass="103457">MAELYKLFKTIDDTNDGVISYKEIAIFIEEMYTKDNFTYSADDISQVHAKFNDVHSADTGDYTDFDTFVSAFEKWFIVTGAVKFSDTRNQKNAETDETWFTEEQCLGFHEIIKAFFYDNNFQHSLTLIEKGRENYHNIEDSILDMNTKGEFEQANMSQKSDSLEESKELYLSFSEAFSEISSEYTTLDKIQAALDHILSMFEVLDNIVIDYELTMVNPHIHGIFGCIINTNLLEKFIKIYNLGEGKEESLAKVSTLRILCYLSKGVEFFNPEEGSYSLLKDEGFYNILCQNLSNAELLIKIRDCIFSECVEVTEQACITLGFLVKNNLELGSLLYEYDIFSTLIRLLENSQIPSVTERALWCLFNICRKYLPNAELITVDKEENFLFQMAYRIGNLLYELDLEQRSSYCYMILICGYLFRHIMQYHKETKDLCERIIELMKEEDVFLINCCIISITRAIDSEPGMLKFFNDSRVTKIIQNSLLTPDNERQVQYILNYLDVLANDSVVTLDNNLLNSLCYVHQSQARSSKQVITILCNLIKNSGSKILFSHNKDFIKFTFEALENFKVMNDPVIKKFYHQDVTTIDIVYFLNCLKLLTTMISDCSQETLLSKLSVEKISKLNPVIDVFDSCYSLWNNSKNHNDLETDAIIEECAKILLQVLKNISDKLPSTSIGQFGFSNGYRELKGLLQDYLENLENMIFKVAPINEDHKFDRDEIYVKVYNLYSDETFEFEMSSKVYFEEFEDHIIERYRFRFPVIQYEDEQGDKMSIDSQYSFEHALKTSDKRSRYQRLEQVVLEVFVNEKDGYVFDCRGCRNKILSKSQYSAPDYCDACEDHYKRNKRSTTPVMGRSNHDGYRTPAASNSTRYQSSFYTGTPNRRSFTPMRSTMR</sequence>
<feature type="domain" description="EF-hand" evidence="2">
    <location>
        <begin position="1"/>
        <end position="34"/>
    </location>
</feature>
<dbReference type="InterPro" id="IPR011989">
    <property type="entry name" value="ARM-like"/>
</dbReference>
<dbReference type="GO" id="GO:0005509">
    <property type="term" value="F:calcium ion binding"/>
    <property type="evidence" value="ECO:0007669"/>
    <property type="project" value="InterPro"/>
</dbReference>
<dbReference type="Proteomes" id="UP001295684">
    <property type="component" value="Unassembled WGS sequence"/>
</dbReference>
<reference evidence="3" key="1">
    <citation type="submission" date="2023-07" db="EMBL/GenBank/DDBJ databases">
        <authorList>
            <consortium name="AG Swart"/>
            <person name="Singh M."/>
            <person name="Singh A."/>
            <person name="Seah K."/>
            <person name="Emmerich C."/>
        </authorList>
    </citation>
    <scope>NUCLEOTIDE SEQUENCE</scope>
    <source>
        <strain evidence="3">DP1</strain>
    </source>
</reference>
<dbReference type="EMBL" id="CAMPGE010025125">
    <property type="protein sequence ID" value="CAI2382909.1"/>
    <property type="molecule type" value="Genomic_DNA"/>
</dbReference>
<dbReference type="InterPro" id="IPR016024">
    <property type="entry name" value="ARM-type_fold"/>
</dbReference>
<dbReference type="SUPFAM" id="SSF54277">
    <property type="entry name" value="CAD &amp; PB1 domains"/>
    <property type="match status" value="1"/>
</dbReference>
<evidence type="ECO:0000313" key="4">
    <source>
        <dbReference type="Proteomes" id="UP001295684"/>
    </source>
</evidence>
<dbReference type="Gene3D" id="1.25.10.10">
    <property type="entry name" value="Leucine-rich Repeat Variant"/>
    <property type="match status" value="1"/>
</dbReference>
<dbReference type="InterPro" id="IPR011992">
    <property type="entry name" value="EF-hand-dom_pair"/>
</dbReference>
<keyword evidence="4" id="KW-1185">Reference proteome</keyword>
<evidence type="ECO:0000313" key="3">
    <source>
        <dbReference type="EMBL" id="CAI2382909.1"/>
    </source>
</evidence>
<gene>
    <name evidence="3" type="ORF">ECRASSUSDP1_LOCUS24398</name>
</gene>
<dbReference type="SUPFAM" id="SSF47473">
    <property type="entry name" value="EF-hand"/>
    <property type="match status" value="1"/>
</dbReference>
<protein>
    <recommendedName>
        <fullName evidence="2">EF-hand domain-containing protein</fullName>
    </recommendedName>
</protein>
<feature type="region of interest" description="Disordered" evidence="1">
    <location>
        <begin position="841"/>
        <end position="888"/>
    </location>
</feature>
<proteinExistence type="predicted"/>
<dbReference type="PROSITE" id="PS50222">
    <property type="entry name" value="EF_HAND_2"/>
    <property type="match status" value="1"/>
</dbReference>